<accession>A0ABY4PE73</accession>
<keyword evidence="10 11" id="KW-0066">ATP synthesis</keyword>
<evidence type="ECO:0000313" key="13">
    <source>
        <dbReference type="Proteomes" id="UP000831947"/>
    </source>
</evidence>
<evidence type="ECO:0000256" key="6">
    <source>
        <dbReference type="ARBA" id="ARBA00022781"/>
    </source>
</evidence>
<keyword evidence="7 11" id="KW-0406">Ion transport</keyword>
<evidence type="ECO:0000256" key="3">
    <source>
        <dbReference type="ARBA" id="ARBA00007681"/>
    </source>
</evidence>
<dbReference type="Proteomes" id="UP000831947">
    <property type="component" value="Chromosome"/>
</dbReference>
<keyword evidence="4 11" id="KW-0813">Transport</keyword>
<proteinExistence type="inferred from homology"/>
<dbReference type="Gene3D" id="1.10.287.80">
    <property type="entry name" value="ATP synthase, gamma subunit, helix hairpin domain"/>
    <property type="match status" value="2"/>
</dbReference>
<comment type="function">
    <text evidence="1 11">Produces ATP from ADP in the presence of a proton gradient across the membrane. The gamma chain is believed to be important in regulating ATPase activity and the flow of protons through the CF(0) complex.</text>
</comment>
<dbReference type="Gene3D" id="3.40.1380.10">
    <property type="match status" value="1"/>
</dbReference>
<dbReference type="InterPro" id="IPR023632">
    <property type="entry name" value="ATP_synth_F1_gsu_CS"/>
</dbReference>
<evidence type="ECO:0000256" key="8">
    <source>
        <dbReference type="ARBA" id="ARBA00023136"/>
    </source>
</evidence>
<sequence>MAQSLMEIKRRIASTKKTGQITHAMQMVSGSKLSRIEKKSNAYQIYEDKVKTTMGHLVASKILKQYQSGSHNAGELSLDNLLKVRPIKKTAYMVVTSDRGLVGSYNSVVLKALLDLLQKNHHDDRSQFTIIAIGGTGADFFKNRGYNVAYEYRGVDDIPTFEAIAKLVKTCVELFDAGAYDELYMCHNHHINSLTSNFVADRLLPISQLVANKNDLDNPHTTQEYIADPSVDQVLEKIVPQYIESVVFGSIMDAKTAEHAASMTAMKTATDNADDLISTLSLQYNRARQAQITTEITEIISGASALE</sequence>
<dbReference type="RefSeq" id="WP_249513027.1">
    <property type="nucleotide sequence ID" value="NZ_CP093365.1"/>
</dbReference>
<dbReference type="PROSITE" id="PS00153">
    <property type="entry name" value="ATPASE_GAMMA"/>
    <property type="match status" value="1"/>
</dbReference>
<comment type="subcellular location">
    <subcellularLocation>
        <location evidence="11">Cell membrane</location>
        <topology evidence="11">Peripheral membrane protein</topology>
    </subcellularLocation>
    <subcellularLocation>
        <location evidence="2">Membrane</location>
        <topology evidence="2">Peripheral membrane protein</topology>
    </subcellularLocation>
</comment>
<evidence type="ECO:0000313" key="12">
    <source>
        <dbReference type="EMBL" id="UQS83842.1"/>
    </source>
</evidence>
<evidence type="ECO:0000256" key="4">
    <source>
        <dbReference type="ARBA" id="ARBA00022448"/>
    </source>
</evidence>
<keyword evidence="8 11" id="KW-0472">Membrane</keyword>
<evidence type="ECO:0000256" key="9">
    <source>
        <dbReference type="ARBA" id="ARBA00023196"/>
    </source>
</evidence>
<comment type="similarity">
    <text evidence="3 11">Belongs to the ATPase gamma chain family.</text>
</comment>
<dbReference type="Pfam" id="PF00231">
    <property type="entry name" value="ATP-synt"/>
    <property type="match status" value="1"/>
</dbReference>
<evidence type="ECO:0000256" key="10">
    <source>
        <dbReference type="ARBA" id="ARBA00023310"/>
    </source>
</evidence>
<evidence type="ECO:0000256" key="1">
    <source>
        <dbReference type="ARBA" id="ARBA00003456"/>
    </source>
</evidence>
<reference evidence="12 13" key="1">
    <citation type="journal article" date="2022" name="Int. J. Syst. Evol. Microbiol.">
        <title>Apilactobacillus apisilvae sp. nov., Nicolia spurrieriana gen. nov. sp. nov., Bombilactobacillus folatiphilus sp. nov. and Bombilactobacillus thymidiniphilus sp. nov., four new lactic acid bacterial isolates from stingless bees Tetragonula carbonaria and Austroplebeia australis.</title>
        <authorList>
            <person name="Oliphant S.A."/>
            <person name="Watson-Haigh N.S."/>
            <person name="Sumby K.M."/>
            <person name="Gardner J."/>
            <person name="Groom S."/>
            <person name="Jiranek V."/>
        </authorList>
    </citation>
    <scope>NUCLEOTIDE SEQUENCE [LARGE SCALE GENOMIC DNA]</scope>
    <source>
        <strain evidence="12 13">SG4_A1</strain>
    </source>
</reference>
<keyword evidence="6 11" id="KW-0375">Hydrogen ion transport</keyword>
<dbReference type="CDD" id="cd12151">
    <property type="entry name" value="F1-ATPase_gamma"/>
    <property type="match status" value="1"/>
</dbReference>
<organism evidence="12 13">
    <name type="scientific">Bombilactobacillus thymidiniphilus</name>
    <dbReference type="NCBI Taxonomy" id="2923363"/>
    <lineage>
        <taxon>Bacteria</taxon>
        <taxon>Bacillati</taxon>
        <taxon>Bacillota</taxon>
        <taxon>Bacilli</taxon>
        <taxon>Lactobacillales</taxon>
        <taxon>Lactobacillaceae</taxon>
        <taxon>Bombilactobacillus</taxon>
    </lineage>
</organism>
<protein>
    <recommendedName>
        <fullName evidence="11">ATP synthase gamma chain</fullName>
    </recommendedName>
    <alternativeName>
        <fullName evidence="11">ATP synthase F1 sector gamma subunit</fullName>
    </alternativeName>
    <alternativeName>
        <fullName evidence="11">F-ATPase gamma subunit</fullName>
    </alternativeName>
</protein>
<keyword evidence="9 11" id="KW-0139">CF(1)</keyword>
<comment type="subunit">
    <text evidence="11">F-type ATPases have 2 components, CF(1) - the catalytic core - and CF(0) - the membrane proton channel. CF(1) has five subunits: alpha(3), beta(3), gamma(1), delta(1), epsilon(1). CF(0) has three main subunits: a, b and c.</text>
</comment>
<gene>
    <name evidence="11" type="primary">atpG</name>
    <name evidence="12" type="ORF">MOO47_01165</name>
</gene>
<dbReference type="InterPro" id="IPR035968">
    <property type="entry name" value="ATP_synth_F1_ATPase_gsu"/>
</dbReference>
<dbReference type="EMBL" id="CP093365">
    <property type="protein sequence ID" value="UQS83842.1"/>
    <property type="molecule type" value="Genomic_DNA"/>
</dbReference>
<dbReference type="PANTHER" id="PTHR11693">
    <property type="entry name" value="ATP SYNTHASE GAMMA CHAIN"/>
    <property type="match status" value="1"/>
</dbReference>
<dbReference type="NCBIfam" id="TIGR01146">
    <property type="entry name" value="ATPsyn_F1gamma"/>
    <property type="match status" value="1"/>
</dbReference>
<dbReference type="PANTHER" id="PTHR11693:SF22">
    <property type="entry name" value="ATP SYNTHASE SUBUNIT GAMMA, MITOCHONDRIAL"/>
    <property type="match status" value="1"/>
</dbReference>
<keyword evidence="5 11" id="KW-1003">Cell membrane</keyword>
<evidence type="ECO:0000256" key="2">
    <source>
        <dbReference type="ARBA" id="ARBA00004170"/>
    </source>
</evidence>
<evidence type="ECO:0000256" key="11">
    <source>
        <dbReference type="HAMAP-Rule" id="MF_00815"/>
    </source>
</evidence>
<keyword evidence="13" id="KW-1185">Reference proteome</keyword>
<evidence type="ECO:0000256" key="5">
    <source>
        <dbReference type="ARBA" id="ARBA00022475"/>
    </source>
</evidence>
<dbReference type="SUPFAM" id="SSF52943">
    <property type="entry name" value="ATP synthase (F1-ATPase), gamma subunit"/>
    <property type="match status" value="1"/>
</dbReference>
<dbReference type="NCBIfam" id="NF004147">
    <property type="entry name" value="PRK05621.2-1"/>
    <property type="match status" value="1"/>
</dbReference>
<dbReference type="HAMAP" id="MF_00815">
    <property type="entry name" value="ATP_synth_gamma_bact"/>
    <property type="match status" value="1"/>
</dbReference>
<evidence type="ECO:0000256" key="7">
    <source>
        <dbReference type="ARBA" id="ARBA00023065"/>
    </source>
</evidence>
<dbReference type="InterPro" id="IPR000131">
    <property type="entry name" value="ATP_synth_F1_gsu"/>
</dbReference>
<name>A0ABY4PE73_9LACO</name>
<dbReference type="PRINTS" id="PR00126">
    <property type="entry name" value="ATPASEGAMMA"/>
</dbReference>